<dbReference type="RefSeq" id="WP_293922290.1">
    <property type="nucleotide sequence ID" value="NZ_CP137624.1"/>
</dbReference>
<sequence>MRNQLIKAMQRQWLLDIIYMAKDGKISKRRVKIIKIAGDTMQVYCFNKCAKRTFIVDNTLAIMPVSRREREVI</sequence>
<protein>
    <submittedName>
        <fullName evidence="1">Transcriptional regulator</fullName>
    </submittedName>
</protein>
<proteinExistence type="predicted"/>
<gene>
    <name evidence="1" type="ORF">R6U77_00590</name>
</gene>
<dbReference type="EMBL" id="CP137624">
    <property type="protein sequence ID" value="WPK12217.1"/>
    <property type="molecule type" value="Genomic_DNA"/>
</dbReference>
<keyword evidence="2" id="KW-1185">Reference proteome</keyword>
<accession>A0ABZ0RY66</accession>
<reference evidence="1 2" key="1">
    <citation type="submission" date="2023-09" db="EMBL/GenBank/DDBJ databases">
        <authorList>
            <person name="Page C.A."/>
            <person name="Perez-Diaz I.M."/>
        </authorList>
    </citation>
    <scope>NUCLEOTIDE SEQUENCE [LARGE SCALE GENOMIC DNA]</scope>
    <source>
        <strain evidence="1 2">Ll15</strain>
    </source>
</reference>
<name>A0ABZ0RY66_9BACI</name>
<evidence type="ECO:0000313" key="2">
    <source>
        <dbReference type="Proteomes" id="UP001322664"/>
    </source>
</evidence>
<dbReference type="Proteomes" id="UP001322664">
    <property type="component" value="Chromosome"/>
</dbReference>
<evidence type="ECO:0000313" key="1">
    <source>
        <dbReference type="EMBL" id="WPK12217.1"/>
    </source>
</evidence>
<organism evidence="1 2">
    <name type="scientific">Lysinibacillus louembei</name>
    <dbReference type="NCBI Taxonomy" id="1470088"/>
    <lineage>
        <taxon>Bacteria</taxon>
        <taxon>Bacillati</taxon>
        <taxon>Bacillota</taxon>
        <taxon>Bacilli</taxon>
        <taxon>Bacillales</taxon>
        <taxon>Bacillaceae</taxon>
        <taxon>Lysinibacillus</taxon>
    </lineage>
</organism>